<feature type="domain" description="NAD(P)-binding" evidence="8">
    <location>
        <begin position="8"/>
        <end position="323"/>
    </location>
</feature>
<gene>
    <name evidence="7 9" type="primary">gmd</name>
    <name evidence="9" type="ORF">DSM107003_17400</name>
</gene>
<reference evidence="9 10" key="1">
    <citation type="journal article" date="2019" name="Genome Biol. Evol.">
        <title>Day and night: Metabolic profiles and evolutionary relationships of six axenic non-marine cyanobacteria.</title>
        <authorList>
            <person name="Will S.E."/>
            <person name="Henke P."/>
            <person name="Boedeker C."/>
            <person name="Huang S."/>
            <person name="Brinkmann H."/>
            <person name="Rohde M."/>
            <person name="Jarek M."/>
            <person name="Friedl T."/>
            <person name="Seufert S."/>
            <person name="Schumacher M."/>
            <person name="Overmann J."/>
            <person name="Neumann-Schaal M."/>
            <person name="Petersen J."/>
        </authorList>
    </citation>
    <scope>NUCLEOTIDE SEQUENCE [LARGE SCALE GENOMIC DNA]</scope>
    <source>
        <strain evidence="9 10">SAG 1403-4b</strain>
    </source>
</reference>
<name>A0A3S1AC25_ANAVA</name>
<evidence type="ECO:0000256" key="5">
    <source>
        <dbReference type="ARBA" id="ARBA00023239"/>
    </source>
</evidence>
<dbReference type="InterPro" id="IPR036291">
    <property type="entry name" value="NAD(P)-bd_dom_sf"/>
</dbReference>
<evidence type="ECO:0000256" key="6">
    <source>
        <dbReference type="ARBA" id="ARBA00059383"/>
    </source>
</evidence>
<dbReference type="GO" id="GO:0008446">
    <property type="term" value="F:GDP-mannose 4,6-dehydratase activity"/>
    <property type="evidence" value="ECO:0007669"/>
    <property type="project" value="UniProtKB-UniRule"/>
</dbReference>
<evidence type="ECO:0000256" key="7">
    <source>
        <dbReference type="HAMAP-Rule" id="MF_00955"/>
    </source>
</evidence>
<comment type="catalytic activity">
    <reaction evidence="1 7">
        <text>GDP-alpha-D-mannose = GDP-4-dehydro-alpha-D-rhamnose + H2O</text>
        <dbReference type="Rhea" id="RHEA:23820"/>
        <dbReference type="ChEBI" id="CHEBI:15377"/>
        <dbReference type="ChEBI" id="CHEBI:57527"/>
        <dbReference type="ChEBI" id="CHEBI:57964"/>
        <dbReference type="EC" id="4.2.1.47"/>
    </reaction>
</comment>
<dbReference type="SUPFAM" id="SSF51735">
    <property type="entry name" value="NAD(P)-binding Rossmann-fold domains"/>
    <property type="match status" value="1"/>
</dbReference>
<dbReference type="InterPro" id="IPR006368">
    <property type="entry name" value="GDP_Man_deHydtase"/>
</dbReference>
<dbReference type="OrthoDB" id="9779041at2"/>
<evidence type="ECO:0000259" key="8">
    <source>
        <dbReference type="Pfam" id="PF16363"/>
    </source>
</evidence>
<dbReference type="EMBL" id="RSCM01000004">
    <property type="protein sequence ID" value="RUS97865.1"/>
    <property type="molecule type" value="Genomic_DNA"/>
</dbReference>
<evidence type="ECO:0000256" key="2">
    <source>
        <dbReference type="ARBA" id="ARBA00001937"/>
    </source>
</evidence>
<keyword evidence="5 7" id="KW-0456">Lyase</keyword>
<dbReference type="GO" id="GO:0070401">
    <property type="term" value="F:NADP+ binding"/>
    <property type="evidence" value="ECO:0007669"/>
    <property type="project" value="UniProtKB-UniRule"/>
</dbReference>
<evidence type="ECO:0000256" key="1">
    <source>
        <dbReference type="ARBA" id="ARBA00000188"/>
    </source>
</evidence>
<dbReference type="AlphaFoldDB" id="A0A3S1AC25"/>
<evidence type="ECO:0000256" key="3">
    <source>
        <dbReference type="ARBA" id="ARBA00009263"/>
    </source>
</evidence>
<evidence type="ECO:0000313" key="10">
    <source>
        <dbReference type="Proteomes" id="UP000276103"/>
    </source>
</evidence>
<dbReference type="PANTHER" id="PTHR43715">
    <property type="entry name" value="GDP-MANNOSE 4,6-DEHYDRATASE"/>
    <property type="match status" value="1"/>
</dbReference>
<dbReference type="Pfam" id="PF16363">
    <property type="entry name" value="GDP_Man_Dehyd"/>
    <property type="match status" value="1"/>
</dbReference>
<dbReference type="RefSeq" id="WP_127053561.1">
    <property type="nucleotide sequence ID" value="NZ_RSCM01000004.1"/>
</dbReference>
<dbReference type="FunFam" id="3.40.50.720:FF:000924">
    <property type="entry name" value="GDP-mannose 4,6 dehydratase"/>
    <property type="match status" value="1"/>
</dbReference>
<organism evidence="9 10">
    <name type="scientific">Trichormus variabilis SAG 1403-4b</name>
    <dbReference type="NCBI Taxonomy" id="447716"/>
    <lineage>
        <taxon>Bacteria</taxon>
        <taxon>Bacillati</taxon>
        <taxon>Cyanobacteriota</taxon>
        <taxon>Cyanophyceae</taxon>
        <taxon>Nostocales</taxon>
        <taxon>Nostocaceae</taxon>
        <taxon>Trichormus</taxon>
    </lineage>
</organism>
<comment type="cofactor">
    <cofactor evidence="2 7">
        <name>NADP(+)</name>
        <dbReference type="ChEBI" id="CHEBI:58349"/>
    </cofactor>
</comment>
<dbReference type="GO" id="GO:0042351">
    <property type="term" value="P:'de novo' GDP-L-fucose biosynthetic process"/>
    <property type="evidence" value="ECO:0007669"/>
    <property type="project" value="TreeGrafter"/>
</dbReference>
<sequence>MTQQKRALITGITGQDGSYLSEFLLEQGYEVHGIIRRTSTFNTDRIDHIYEDPHKEGVKLLLHYGDLTDGTTLRRILEEVKPTEIYNLGAQSHVRVSFDSPEYTVDAVGMGTLRLLEAIRDYQQRTGIQVRFYQAGSSEMYGLVQAVPQSETTPFYPRSPYACAKVYAHWQTVNYRESYNLFACNGILFNHESPRRGETFVTRKITRAVARIFAGKQKNIFMGNLDAKRDWGYAKDYVKAMWLMLQQEQPDDYVIATGETHSVREFLELAFGYVNLKWEDYVEFDERYLRPSEVDLLIGDPTKAQQKLGWKTSVTFPELVSLMVEGDLQALGCTSPNGNGSQHPRDIATIRQELGTLHF</sequence>
<evidence type="ECO:0000256" key="4">
    <source>
        <dbReference type="ARBA" id="ARBA00011989"/>
    </source>
</evidence>
<dbReference type="Gene3D" id="3.90.25.10">
    <property type="entry name" value="UDP-galactose 4-epimerase, domain 1"/>
    <property type="match status" value="1"/>
</dbReference>
<dbReference type="InterPro" id="IPR016040">
    <property type="entry name" value="NAD(P)-bd_dom"/>
</dbReference>
<accession>A0A3S1AC25</accession>
<evidence type="ECO:0000313" key="9">
    <source>
        <dbReference type="EMBL" id="RUS97865.1"/>
    </source>
</evidence>
<comment type="caution">
    <text evidence="9">The sequence shown here is derived from an EMBL/GenBank/DDBJ whole genome shotgun (WGS) entry which is preliminary data.</text>
</comment>
<comment type="similarity">
    <text evidence="3 7">Belongs to the NAD(P)-dependent epimerase/dehydratase family. GDP-mannose 4,6-dehydratase subfamily.</text>
</comment>
<dbReference type="NCBIfam" id="TIGR01472">
    <property type="entry name" value="gmd"/>
    <property type="match status" value="1"/>
</dbReference>
<comment type="caution">
    <text evidence="7">Lacks conserved residue(s) required for the propagation of feature annotation.</text>
</comment>
<dbReference type="CDD" id="cd05260">
    <property type="entry name" value="GDP_MD_SDR_e"/>
    <property type="match status" value="1"/>
</dbReference>
<dbReference type="Gene3D" id="3.40.50.720">
    <property type="entry name" value="NAD(P)-binding Rossmann-like Domain"/>
    <property type="match status" value="1"/>
</dbReference>
<dbReference type="EC" id="4.2.1.47" evidence="4 7"/>
<comment type="function">
    <text evidence="6 7">Catalyzes the conversion of GDP-D-mannose to GDP-4-dehydro-6-deoxy-D-mannose.</text>
</comment>
<dbReference type="HAMAP" id="MF_00955">
    <property type="entry name" value="GDP_Man_dehydratase"/>
    <property type="match status" value="1"/>
</dbReference>
<keyword evidence="10" id="KW-1185">Reference proteome</keyword>
<proteinExistence type="inferred from homology"/>
<dbReference type="PANTHER" id="PTHR43715:SF1">
    <property type="entry name" value="GDP-MANNOSE 4,6 DEHYDRATASE"/>
    <property type="match status" value="1"/>
</dbReference>
<protein>
    <recommendedName>
        <fullName evidence="4 7">GDP-mannose 4,6-dehydratase</fullName>
        <ecNumber evidence="4 7">4.2.1.47</ecNumber>
    </recommendedName>
    <alternativeName>
        <fullName evidence="7">GDP-D-mannose dehydratase</fullName>
    </alternativeName>
</protein>
<keyword evidence="7" id="KW-0521">NADP</keyword>
<dbReference type="Proteomes" id="UP000276103">
    <property type="component" value="Unassembled WGS sequence"/>
</dbReference>